<dbReference type="SMART" id="SM01232">
    <property type="entry name" value="H2TH"/>
    <property type="match status" value="1"/>
</dbReference>
<dbReference type="GO" id="GO:0003684">
    <property type="term" value="F:damaged DNA binding"/>
    <property type="evidence" value="ECO:0007669"/>
    <property type="project" value="InterPro"/>
</dbReference>
<dbReference type="SUPFAM" id="SSF81624">
    <property type="entry name" value="N-terminal domain of MutM-like DNA repair proteins"/>
    <property type="match status" value="1"/>
</dbReference>
<evidence type="ECO:0000256" key="8">
    <source>
        <dbReference type="ARBA" id="ARBA00022833"/>
    </source>
</evidence>
<keyword evidence="12" id="KW-0511">Multifunctional enzyme</keyword>
<keyword evidence="19" id="KW-1185">Reference proteome</keyword>
<dbReference type="Gene3D" id="3.20.190.10">
    <property type="entry name" value="MutM-like, N-terminal"/>
    <property type="match status" value="1"/>
</dbReference>
<evidence type="ECO:0000256" key="15">
    <source>
        <dbReference type="PROSITE-ProRule" id="PRU00391"/>
    </source>
</evidence>
<reference evidence="18" key="2">
    <citation type="journal article" date="2020" name="Microorganisms">
        <title>Osmotic Adaptation and Compatible Solute Biosynthesis of Phototrophic Bacteria as Revealed from Genome Analyses.</title>
        <authorList>
            <person name="Imhoff J.F."/>
            <person name="Rahn T."/>
            <person name="Kunzel S."/>
            <person name="Keller A."/>
            <person name="Neulinger S.C."/>
        </authorList>
    </citation>
    <scope>NUCLEOTIDE SEQUENCE</scope>
    <source>
        <strain evidence="18">DSM 9154</strain>
    </source>
</reference>
<dbReference type="Proteomes" id="UP000778970">
    <property type="component" value="Unassembled WGS sequence"/>
</dbReference>
<evidence type="ECO:0000256" key="9">
    <source>
        <dbReference type="ARBA" id="ARBA00023125"/>
    </source>
</evidence>
<evidence type="ECO:0000256" key="12">
    <source>
        <dbReference type="ARBA" id="ARBA00023268"/>
    </source>
</evidence>
<evidence type="ECO:0000256" key="10">
    <source>
        <dbReference type="ARBA" id="ARBA00023204"/>
    </source>
</evidence>
<evidence type="ECO:0000256" key="13">
    <source>
        <dbReference type="ARBA" id="ARBA00023295"/>
    </source>
</evidence>
<dbReference type="SUPFAM" id="SSF57716">
    <property type="entry name" value="Glucocorticoid receptor-like (DNA-binding domain)"/>
    <property type="match status" value="1"/>
</dbReference>
<dbReference type="GO" id="GO:0008534">
    <property type="term" value="F:oxidized purine nucleobase lesion DNA N-glycosylase activity"/>
    <property type="evidence" value="ECO:0007669"/>
    <property type="project" value="UniProtKB-EC"/>
</dbReference>
<evidence type="ECO:0000259" key="16">
    <source>
        <dbReference type="PROSITE" id="PS51066"/>
    </source>
</evidence>
<dbReference type="InterPro" id="IPR015887">
    <property type="entry name" value="DNA_glyclase_Znf_dom_DNA_BS"/>
</dbReference>
<dbReference type="InterPro" id="IPR012319">
    <property type="entry name" value="FPG_cat"/>
</dbReference>
<evidence type="ECO:0000256" key="6">
    <source>
        <dbReference type="ARBA" id="ARBA00022771"/>
    </source>
</evidence>
<evidence type="ECO:0000256" key="7">
    <source>
        <dbReference type="ARBA" id="ARBA00022801"/>
    </source>
</evidence>
<organism evidence="18 19">
    <name type="scientific">Rhodovibrio salinarum</name>
    <dbReference type="NCBI Taxonomy" id="1087"/>
    <lineage>
        <taxon>Bacteria</taxon>
        <taxon>Pseudomonadati</taxon>
        <taxon>Pseudomonadota</taxon>
        <taxon>Alphaproteobacteria</taxon>
        <taxon>Rhodospirillales</taxon>
        <taxon>Rhodovibrionaceae</taxon>
        <taxon>Rhodovibrio</taxon>
    </lineage>
</organism>
<dbReference type="Gene3D" id="1.10.8.50">
    <property type="match status" value="1"/>
</dbReference>
<comment type="catalytic activity">
    <reaction evidence="1">
        <text>Hydrolysis of DNA containing ring-opened 7-methylguanine residues, releasing 2,6-diamino-4-hydroxy-5-(N-methyl)formamidopyrimidine.</text>
        <dbReference type="EC" id="3.2.2.23"/>
    </reaction>
</comment>
<dbReference type="InterPro" id="IPR010663">
    <property type="entry name" value="Znf_FPG/IleRS"/>
</dbReference>
<dbReference type="InterPro" id="IPR010979">
    <property type="entry name" value="Ribosomal_uS13-like_H2TH"/>
</dbReference>
<reference evidence="18" key="1">
    <citation type="submission" date="2017-08" db="EMBL/GenBank/DDBJ databases">
        <authorList>
            <person name="Imhoff J.F."/>
            <person name="Rahn T."/>
            <person name="Kuenzel S."/>
            <person name="Neulinger S.C."/>
        </authorList>
    </citation>
    <scope>NUCLEOTIDE SEQUENCE</scope>
    <source>
        <strain evidence="18">DSM 9154</strain>
    </source>
</reference>
<keyword evidence="13" id="KW-0326">Glycosidase</keyword>
<keyword evidence="9" id="KW-0238">DNA-binding</keyword>
<dbReference type="GO" id="GO:0140078">
    <property type="term" value="F:class I DNA-(apurinic or apyrimidinic site) endonuclease activity"/>
    <property type="evidence" value="ECO:0007669"/>
    <property type="project" value="UniProtKB-EC"/>
</dbReference>
<dbReference type="InterPro" id="IPR035937">
    <property type="entry name" value="FPG_N"/>
</dbReference>
<dbReference type="EMBL" id="NRRE01000026">
    <property type="protein sequence ID" value="MBK1698165.1"/>
    <property type="molecule type" value="Genomic_DNA"/>
</dbReference>
<evidence type="ECO:0000256" key="3">
    <source>
        <dbReference type="ARBA" id="ARBA00009409"/>
    </source>
</evidence>
<comment type="cofactor">
    <cofactor evidence="2">
        <name>Zn(2+)</name>
        <dbReference type="ChEBI" id="CHEBI:29105"/>
    </cofactor>
</comment>
<protein>
    <submittedName>
        <fullName evidence="18">Fpg/Nei family DNA glycosylase</fullName>
    </submittedName>
</protein>
<keyword evidence="4" id="KW-0479">Metal-binding</keyword>
<evidence type="ECO:0000256" key="14">
    <source>
        <dbReference type="ARBA" id="ARBA00044632"/>
    </source>
</evidence>
<dbReference type="Pfam" id="PF06831">
    <property type="entry name" value="H2TH"/>
    <property type="match status" value="1"/>
</dbReference>
<sequence>MPELPDVEANAIELRAHALDREIARVALHDPQRLRGSNPADLEAALTGYAFEAVARHGKMLFVKVSCGWHLVVHFGMTGHLTRLDDGAREPAHCRLHLLFRDGGGLAFTDQRRLGWVELTDDPAHYLRSQDLGPDVLALEAETFARRIGGKRGQLKTALMDQSVVAGLGNVWADEVLFQTGLRPDVKAHEQKPEVLRTLHATIRKVLPVAAEHGADLARLPASFLTPQRGQEHPTCPNCGHALETPKIAGRTAYLCPVCQASR</sequence>
<evidence type="ECO:0000256" key="11">
    <source>
        <dbReference type="ARBA" id="ARBA00023239"/>
    </source>
</evidence>
<dbReference type="RefSeq" id="WP_027288703.1">
    <property type="nucleotide sequence ID" value="NZ_NRRE01000026.1"/>
</dbReference>
<dbReference type="SMART" id="SM00898">
    <property type="entry name" value="Fapy_DNA_glyco"/>
    <property type="match status" value="1"/>
</dbReference>
<keyword evidence="11" id="KW-0456">Lyase</keyword>
<dbReference type="Pfam" id="PF06827">
    <property type="entry name" value="zf-FPG_IleRS"/>
    <property type="match status" value="1"/>
</dbReference>
<keyword evidence="6 15" id="KW-0863">Zinc-finger</keyword>
<keyword evidence="10" id="KW-0234">DNA repair</keyword>
<evidence type="ECO:0000256" key="1">
    <source>
        <dbReference type="ARBA" id="ARBA00001668"/>
    </source>
</evidence>
<accession>A0A934QKF2</accession>
<dbReference type="InterPro" id="IPR015886">
    <property type="entry name" value="H2TH_FPG"/>
</dbReference>
<dbReference type="PROSITE" id="PS51068">
    <property type="entry name" value="FPG_CAT"/>
    <property type="match status" value="1"/>
</dbReference>
<evidence type="ECO:0000256" key="4">
    <source>
        <dbReference type="ARBA" id="ARBA00022723"/>
    </source>
</evidence>
<dbReference type="PROSITE" id="PS51066">
    <property type="entry name" value="ZF_FPG_2"/>
    <property type="match status" value="1"/>
</dbReference>
<gene>
    <name evidence="18" type="ORF">CKO21_13035</name>
</gene>
<dbReference type="AlphaFoldDB" id="A0A934QKF2"/>
<dbReference type="GO" id="GO:0008270">
    <property type="term" value="F:zinc ion binding"/>
    <property type="evidence" value="ECO:0007669"/>
    <property type="project" value="UniProtKB-KW"/>
</dbReference>
<feature type="domain" description="FPG-type" evidence="16">
    <location>
        <begin position="227"/>
        <end position="261"/>
    </location>
</feature>
<feature type="domain" description="Formamidopyrimidine-DNA glycosylase catalytic" evidence="17">
    <location>
        <begin position="2"/>
        <end position="115"/>
    </location>
</feature>
<evidence type="ECO:0000256" key="5">
    <source>
        <dbReference type="ARBA" id="ARBA00022763"/>
    </source>
</evidence>
<name>A0A934QKF2_9PROT</name>
<dbReference type="Pfam" id="PF01149">
    <property type="entry name" value="Fapy_DNA_glyco"/>
    <property type="match status" value="1"/>
</dbReference>
<evidence type="ECO:0000313" key="19">
    <source>
        <dbReference type="Proteomes" id="UP000778970"/>
    </source>
</evidence>
<dbReference type="PANTHER" id="PTHR22993:SF9">
    <property type="entry name" value="FORMAMIDOPYRIMIDINE-DNA GLYCOSYLASE"/>
    <property type="match status" value="1"/>
</dbReference>
<dbReference type="PANTHER" id="PTHR22993">
    <property type="entry name" value="FORMAMIDOPYRIMIDINE-DNA GLYCOSYLASE"/>
    <property type="match status" value="1"/>
</dbReference>
<evidence type="ECO:0000313" key="18">
    <source>
        <dbReference type="EMBL" id="MBK1698165.1"/>
    </source>
</evidence>
<keyword evidence="5" id="KW-0227">DNA damage</keyword>
<dbReference type="InterPro" id="IPR000214">
    <property type="entry name" value="Znf_DNA_glyclase/AP_lyase"/>
</dbReference>
<dbReference type="SUPFAM" id="SSF46946">
    <property type="entry name" value="S13-like H2TH domain"/>
    <property type="match status" value="1"/>
</dbReference>
<evidence type="ECO:0000259" key="17">
    <source>
        <dbReference type="PROSITE" id="PS51068"/>
    </source>
</evidence>
<proteinExistence type="inferred from homology"/>
<keyword evidence="8" id="KW-0862">Zinc</keyword>
<comment type="similarity">
    <text evidence="3">Belongs to the FPG family.</text>
</comment>
<keyword evidence="7" id="KW-0378">Hydrolase</keyword>
<comment type="catalytic activity">
    <reaction evidence="14">
        <text>2'-deoxyribonucleotide-(2'-deoxyribose 5'-phosphate)-2'-deoxyribonucleotide-DNA = a 3'-end 2'-deoxyribonucleotide-(2,3-dehydro-2,3-deoxyribose 5'-phosphate)-DNA + a 5'-end 5'-phospho-2'-deoxyribonucleoside-DNA + H(+)</text>
        <dbReference type="Rhea" id="RHEA:66592"/>
        <dbReference type="Rhea" id="RHEA-COMP:13180"/>
        <dbReference type="Rhea" id="RHEA-COMP:16897"/>
        <dbReference type="Rhea" id="RHEA-COMP:17067"/>
        <dbReference type="ChEBI" id="CHEBI:15378"/>
        <dbReference type="ChEBI" id="CHEBI:136412"/>
        <dbReference type="ChEBI" id="CHEBI:157695"/>
        <dbReference type="ChEBI" id="CHEBI:167181"/>
        <dbReference type="EC" id="4.2.99.18"/>
    </reaction>
</comment>
<comment type="caution">
    <text evidence="18">The sequence shown here is derived from an EMBL/GenBank/DDBJ whole genome shotgun (WGS) entry which is preliminary data.</text>
</comment>
<dbReference type="GO" id="GO:0006284">
    <property type="term" value="P:base-excision repair"/>
    <property type="evidence" value="ECO:0007669"/>
    <property type="project" value="InterPro"/>
</dbReference>
<dbReference type="PROSITE" id="PS01242">
    <property type="entry name" value="ZF_FPG_1"/>
    <property type="match status" value="1"/>
</dbReference>
<evidence type="ECO:0000256" key="2">
    <source>
        <dbReference type="ARBA" id="ARBA00001947"/>
    </source>
</evidence>